<dbReference type="Pfam" id="PF03713">
    <property type="entry name" value="DUF305"/>
    <property type="match status" value="1"/>
</dbReference>
<dbReference type="eggNOG" id="COG3544">
    <property type="taxonomic scope" value="Bacteria"/>
</dbReference>
<dbReference type="OrthoDB" id="8603558at2"/>
<dbReference type="RefSeq" id="WP_013783934.1">
    <property type="nucleotide sequence ID" value="NC_015554.1"/>
</dbReference>
<dbReference type="InterPro" id="IPR012347">
    <property type="entry name" value="Ferritin-like"/>
</dbReference>
<accession>F5Z7F1</accession>
<name>F5Z7F1_ALTNA</name>
<feature type="transmembrane region" description="Helical" evidence="1">
    <location>
        <begin position="68"/>
        <end position="85"/>
    </location>
</feature>
<dbReference type="InterPro" id="IPR005183">
    <property type="entry name" value="DUF305_CopM-like"/>
</dbReference>
<sequence>MTKYTKFLAMIFTSTAAMLLMMYFNTYAFDHIFFSETRFYMAIYMGSIMAIIMLLFMLNMYENKAKNWTILLGSGLIFVISLYLVRSQSTIADEAWMKAMIPHHSIAILTSERANISDKRVLKLANEIIAAQEREIKEMKWLLEDIEKNGQVKTEAEVESRQVPDFGQK</sequence>
<proteinExistence type="predicted"/>
<keyword evidence="4" id="KW-1185">Reference proteome</keyword>
<feature type="transmembrane region" description="Helical" evidence="1">
    <location>
        <begin position="39"/>
        <end position="61"/>
    </location>
</feature>
<dbReference type="AlphaFoldDB" id="F5Z7F1"/>
<protein>
    <recommendedName>
        <fullName evidence="2">DUF305 domain-containing protein</fullName>
    </recommendedName>
</protein>
<dbReference type="Gene3D" id="1.20.1260.10">
    <property type="match status" value="1"/>
</dbReference>
<feature type="domain" description="DUF305" evidence="2">
    <location>
        <begin position="93"/>
        <end position="154"/>
    </location>
</feature>
<evidence type="ECO:0000259" key="2">
    <source>
        <dbReference type="Pfam" id="PF03713"/>
    </source>
</evidence>
<keyword evidence="1" id="KW-0472">Membrane</keyword>
<dbReference type="Proteomes" id="UP000000683">
    <property type="component" value="Chromosome"/>
</dbReference>
<feature type="transmembrane region" description="Helical" evidence="1">
    <location>
        <begin position="7"/>
        <end position="27"/>
    </location>
</feature>
<evidence type="ECO:0000313" key="3">
    <source>
        <dbReference type="EMBL" id="AEF02994.1"/>
    </source>
</evidence>
<organism evidence="3 4">
    <name type="scientific">Alteromonas naphthalenivorans</name>
    <dbReference type="NCBI Taxonomy" id="715451"/>
    <lineage>
        <taxon>Bacteria</taxon>
        <taxon>Pseudomonadati</taxon>
        <taxon>Pseudomonadota</taxon>
        <taxon>Gammaproteobacteria</taxon>
        <taxon>Alteromonadales</taxon>
        <taxon>Alteromonadaceae</taxon>
        <taxon>Alteromonas/Salinimonas group</taxon>
        <taxon>Alteromonas</taxon>
    </lineage>
</organism>
<dbReference type="EMBL" id="CP002339">
    <property type="protein sequence ID" value="AEF02994.1"/>
    <property type="molecule type" value="Genomic_DNA"/>
</dbReference>
<evidence type="ECO:0000256" key="1">
    <source>
        <dbReference type="SAM" id="Phobius"/>
    </source>
</evidence>
<reference evidence="3 4" key="1">
    <citation type="journal article" date="2011" name="J. Bacteriol.">
        <title>Complete genome sequence of the polycyclic aromatic hydrocarbon-degrading bacterium Alteromonas sp. strain SN2.</title>
        <authorList>
            <person name="Jin H.M."/>
            <person name="Jeong H."/>
            <person name="Moon E.J."/>
            <person name="Math R.K."/>
            <person name="Lee K."/>
            <person name="Kim H.J."/>
            <person name="Jeon C.O."/>
            <person name="Oh T.K."/>
            <person name="Kim J.F."/>
        </authorList>
    </citation>
    <scope>NUCLEOTIDE SEQUENCE [LARGE SCALE GENOMIC DNA]</scope>
    <source>
        <strain evidence="4">JCM 17741 / KACC 18427 / KCTC 11700BP / SN2</strain>
    </source>
</reference>
<evidence type="ECO:0000313" key="4">
    <source>
        <dbReference type="Proteomes" id="UP000000683"/>
    </source>
</evidence>
<keyword evidence="1" id="KW-1133">Transmembrane helix</keyword>
<dbReference type="HOGENOM" id="CLU_113754_0_0_6"/>
<keyword evidence="1" id="KW-0812">Transmembrane</keyword>
<gene>
    <name evidence="3" type="ordered locus">ambt_07305</name>
</gene>
<dbReference type="KEGG" id="alt:ambt_07305"/>